<evidence type="ECO:0000313" key="1">
    <source>
        <dbReference type="EMBL" id="PNQ72756.1"/>
    </source>
</evidence>
<proteinExistence type="predicted"/>
<dbReference type="Proteomes" id="UP000236641">
    <property type="component" value="Unassembled WGS sequence"/>
</dbReference>
<comment type="caution">
    <text evidence="1">The sequence shown here is derived from an EMBL/GenBank/DDBJ whole genome shotgun (WGS) entry which is preliminary data.</text>
</comment>
<evidence type="ECO:0000313" key="2">
    <source>
        <dbReference type="Proteomes" id="UP000236641"/>
    </source>
</evidence>
<keyword evidence="2" id="KW-1185">Reference proteome</keyword>
<name>A0A2K1DXJ6_9FLAO</name>
<organism evidence="1 2">
    <name type="scientific">Hanstruepera neustonica</name>
    <dbReference type="NCBI Taxonomy" id="1445657"/>
    <lineage>
        <taxon>Bacteria</taxon>
        <taxon>Pseudomonadati</taxon>
        <taxon>Bacteroidota</taxon>
        <taxon>Flavobacteriia</taxon>
        <taxon>Flavobacteriales</taxon>
        <taxon>Flavobacteriaceae</taxon>
        <taxon>Hanstruepera</taxon>
    </lineage>
</organism>
<sequence>MKKSIIVVILLVLLSCNYNDHNIITKTKIGVFKLNDILTNSYDDKDFYIKVDSNNKINTIIVYSNKFKTKDGFGVGSNFEDIKNLKDDDSEEGLSLSKGDVVIGSVGDAVVYDNILFIDNNKDKIVDLVMVANN</sequence>
<accession>A0A2K1DXJ6</accession>
<dbReference type="OrthoDB" id="1448295at2"/>
<gene>
    <name evidence="1" type="ORF">C1T31_09580</name>
</gene>
<protein>
    <submittedName>
        <fullName evidence="1">Uncharacterized protein</fullName>
    </submittedName>
</protein>
<dbReference type="EMBL" id="POWF01000006">
    <property type="protein sequence ID" value="PNQ72756.1"/>
    <property type="molecule type" value="Genomic_DNA"/>
</dbReference>
<dbReference type="PROSITE" id="PS51257">
    <property type="entry name" value="PROKAR_LIPOPROTEIN"/>
    <property type="match status" value="1"/>
</dbReference>
<dbReference type="AlphaFoldDB" id="A0A2K1DXJ6"/>
<dbReference type="RefSeq" id="WP_103052283.1">
    <property type="nucleotide sequence ID" value="NZ_POWF01000006.1"/>
</dbReference>
<reference evidence="1 2" key="1">
    <citation type="submission" date="2018-01" db="EMBL/GenBank/DDBJ databases">
        <title>The draft genome of Hanstruepera neustonica JCM19743.</title>
        <authorList>
            <person name="He R.-H."/>
            <person name="Du Z.-J."/>
        </authorList>
    </citation>
    <scope>NUCLEOTIDE SEQUENCE [LARGE SCALE GENOMIC DNA]</scope>
    <source>
        <strain evidence="1 2">JCM19743</strain>
    </source>
</reference>